<gene>
    <name evidence="8" type="primary">rplE</name>
    <name evidence="8" type="ORF">HYV66_00275</name>
</gene>
<dbReference type="SUPFAM" id="SSF55282">
    <property type="entry name" value="RL5-like"/>
    <property type="match status" value="1"/>
</dbReference>
<name>A0A932DS04_9BACT</name>
<evidence type="ECO:0000256" key="5">
    <source>
        <dbReference type="RuleBase" id="RU003930"/>
    </source>
</evidence>
<protein>
    <recommendedName>
        <fullName evidence="4">50S ribosomal protein L5</fullName>
    </recommendedName>
</protein>
<dbReference type="EMBL" id="JACPHQ010000002">
    <property type="protein sequence ID" value="MBI2465661.1"/>
    <property type="molecule type" value="Genomic_DNA"/>
</dbReference>
<dbReference type="GO" id="GO:0006412">
    <property type="term" value="P:translation"/>
    <property type="evidence" value="ECO:0007669"/>
    <property type="project" value="InterPro"/>
</dbReference>
<accession>A0A932DS04</accession>
<keyword evidence="2 5" id="KW-0689">Ribosomal protein</keyword>
<dbReference type="GO" id="GO:1990904">
    <property type="term" value="C:ribonucleoprotein complex"/>
    <property type="evidence" value="ECO:0007669"/>
    <property type="project" value="UniProtKB-KW"/>
</dbReference>
<evidence type="ECO:0000259" key="6">
    <source>
        <dbReference type="Pfam" id="PF00281"/>
    </source>
</evidence>
<comment type="similarity">
    <text evidence="1 5">Belongs to the universal ribosomal protein uL5 family.</text>
</comment>
<dbReference type="Gene3D" id="3.30.1440.10">
    <property type="match status" value="1"/>
</dbReference>
<evidence type="ECO:0000259" key="7">
    <source>
        <dbReference type="Pfam" id="PF00673"/>
    </source>
</evidence>
<evidence type="ECO:0000313" key="9">
    <source>
        <dbReference type="Proteomes" id="UP000709672"/>
    </source>
</evidence>
<evidence type="ECO:0000256" key="4">
    <source>
        <dbReference type="ARBA" id="ARBA00035461"/>
    </source>
</evidence>
<dbReference type="GO" id="GO:0005840">
    <property type="term" value="C:ribosome"/>
    <property type="evidence" value="ECO:0007669"/>
    <property type="project" value="UniProtKB-KW"/>
</dbReference>
<dbReference type="AlphaFoldDB" id="A0A932DS04"/>
<sequence>MKEKIIQETKPLQLKLGIKNSLALPRLKAVVVNVGLGRAVTSNAKPEDVIKKVSEEITTITGQKPVNTVAKKAIASFKTREGMAIGVKTTLHGKKMYDFLERFIRIALPRTRDFRGLKISSVDDGGNLNIGIKDHTIFPEAVADAAHSFSLEFTVVVSGSNKKNSLEFFRTLGFPFEKKNK</sequence>
<dbReference type="Pfam" id="PF00673">
    <property type="entry name" value="Ribosomal_L5_C"/>
    <property type="match status" value="1"/>
</dbReference>
<evidence type="ECO:0000256" key="3">
    <source>
        <dbReference type="ARBA" id="ARBA00023274"/>
    </source>
</evidence>
<dbReference type="InterPro" id="IPR002132">
    <property type="entry name" value="Ribosomal_uL5"/>
</dbReference>
<reference evidence="8" key="1">
    <citation type="submission" date="2020-07" db="EMBL/GenBank/DDBJ databases">
        <title>Huge and variable diversity of episymbiotic CPR bacteria and DPANN archaea in groundwater ecosystems.</title>
        <authorList>
            <person name="He C.Y."/>
            <person name="Keren R."/>
            <person name="Whittaker M."/>
            <person name="Farag I.F."/>
            <person name="Doudna J."/>
            <person name="Cate J.H.D."/>
            <person name="Banfield J.F."/>
        </authorList>
    </citation>
    <scope>NUCLEOTIDE SEQUENCE</scope>
    <source>
        <strain evidence="8">NC_groundwater_418_Ag_B-0.1um_45_10</strain>
    </source>
</reference>
<dbReference type="Proteomes" id="UP000709672">
    <property type="component" value="Unassembled WGS sequence"/>
</dbReference>
<feature type="domain" description="Large ribosomal subunit protein uL5 C-terminal" evidence="7">
    <location>
        <begin position="85"/>
        <end position="176"/>
    </location>
</feature>
<evidence type="ECO:0000256" key="2">
    <source>
        <dbReference type="ARBA" id="ARBA00022980"/>
    </source>
</evidence>
<dbReference type="GO" id="GO:0003735">
    <property type="term" value="F:structural constituent of ribosome"/>
    <property type="evidence" value="ECO:0007669"/>
    <property type="project" value="InterPro"/>
</dbReference>
<keyword evidence="3 5" id="KW-0687">Ribonucleoprotein</keyword>
<dbReference type="PROSITE" id="PS00358">
    <property type="entry name" value="RIBOSOMAL_L5"/>
    <property type="match status" value="1"/>
</dbReference>
<dbReference type="InterPro" id="IPR031310">
    <property type="entry name" value="Ribosomal_uL5_N"/>
</dbReference>
<dbReference type="InterPro" id="IPR031309">
    <property type="entry name" value="Ribosomal_uL5_C"/>
</dbReference>
<evidence type="ECO:0000313" key="8">
    <source>
        <dbReference type="EMBL" id="MBI2465661.1"/>
    </source>
</evidence>
<dbReference type="Pfam" id="PF00281">
    <property type="entry name" value="Ribosomal_L5"/>
    <property type="match status" value="1"/>
</dbReference>
<proteinExistence type="inferred from homology"/>
<dbReference type="InterPro" id="IPR020929">
    <property type="entry name" value="Ribosomal_uL5_CS"/>
</dbReference>
<evidence type="ECO:0000256" key="1">
    <source>
        <dbReference type="ARBA" id="ARBA00008553"/>
    </source>
</evidence>
<dbReference type="PANTHER" id="PTHR11994">
    <property type="entry name" value="60S RIBOSOMAL PROTEIN L11-RELATED"/>
    <property type="match status" value="1"/>
</dbReference>
<organism evidence="8 9">
    <name type="scientific">Candidatus Sungiibacteriota bacterium</name>
    <dbReference type="NCBI Taxonomy" id="2750080"/>
    <lineage>
        <taxon>Bacteria</taxon>
        <taxon>Candidatus Sungiibacteriota</taxon>
    </lineage>
</organism>
<feature type="domain" description="Large ribosomal subunit protein uL5 N-terminal" evidence="6">
    <location>
        <begin position="22"/>
        <end position="80"/>
    </location>
</feature>
<dbReference type="PIRSF" id="PIRSF002161">
    <property type="entry name" value="Ribosomal_L5"/>
    <property type="match status" value="1"/>
</dbReference>
<comment type="caution">
    <text evidence="8">The sequence shown here is derived from an EMBL/GenBank/DDBJ whole genome shotgun (WGS) entry which is preliminary data.</text>
</comment>
<dbReference type="InterPro" id="IPR022803">
    <property type="entry name" value="Ribosomal_uL5_dom_sf"/>
</dbReference>